<evidence type="ECO:0008006" key="4">
    <source>
        <dbReference type="Google" id="ProtNLM"/>
    </source>
</evidence>
<name>A0A2Z5UL31_9GAMA</name>
<accession>A0A2Z5UL31</accession>
<dbReference type="EMBL" id="LC333428">
    <property type="protein sequence ID" value="BBB06467.1"/>
    <property type="molecule type" value="Genomic_DNA"/>
</dbReference>
<keyword evidence="3" id="KW-1185">Reference proteome</keyword>
<dbReference type="KEGG" id="vg:41701518"/>
<dbReference type="InterPro" id="IPR004290">
    <property type="entry name" value="Herpes_UL79"/>
</dbReference>
<evidence type="ECO:0000313" key="2">
    <source>
        <dbReference type="EMBL" id="BBB06467.1"/>
    </source>
</evidence>
<gene>
    <name evidence="2" type="primary">ORF21</name>
</gene>
<comment type="similarity">
    <text evidence="1">Belongs to the herpesviridae UL79 family.</text>
</comment>
<evidence type="ECO:0000256" key="1">
    <source>
        <dbReference type="ARBA" id="ARBA00005714"/>
    </source>
</evidence>
<dbReference type="RefSeq" id="YP_009551828.1">
    <property type="nucleotide sequence ID" value="NC_040539.1"/>
</dbReference>
<evidence type="ECO:0000313" key="3">
    <source>
        <dbReference type="Proteomes" id="UP000289908"/>
    </source>
</evidence>
<dbReference type="Pfam" id="PF03049">
    <property type="entry name" value="Herpes_UL79"/>
    <property type="match status" value="1"/>
</dbReference>
<protein>
    <recommendedName>
        <fullName evidence="4">Protein UL79</fullName>
    </recommendedName>
</protein>
<dbReference type="OrthoDB" id="9235at10239"/>
<dbReference type="Proteomes" id="UP000289908">
    <property type="component" value="Segment"/>
</dbReference>
<proteinExistence type="inferred from homology"/>
<reference evidence="2" key="1">
    <citation type="submission" date="2017-11" db="EMBL/GenBank/DDBJ databases">
        <title>Complete genome of Rhinolophus gammaherpesvirus-1.</title>
        <authorList>
            <person name="Maeda K."/>
            <person name="Noguchi K."/>
        </authorList>
    </citation>
    <scope>NUCLEOTIDE SEQUENCE [LARGE SCALE GENOMIC DNA]</scope>
    <source>
        <strain evidence="2">BV1</strain>
    </source>
</reference>
<sequence>MLGRYVKSGKKMSVGVENMLWKVLREQTLNNYDPSEVRFLHLILCKMYNYALNLLLFREAISNAGCRDDEVLSRKVPLEIWKLVHEGCSEMGVSDDMLRRERDRAALWIHFNSHPDLLMGLVGYITNRLGLSHHVEIVPNNLTDGNFLFNLGTVLPSRILMSIAYCLLFWGKQESEPWVRCFSGKIFLLYLVVAGYLKPQTSLLSVAANSGYLGPLEMLAADLMATRGVISHGEFVSPAALPRPTSEEKERPDTSGSLDYLFIFNNNILI</sequence>
<dbReference type="GeneID" id="41701518"/>
<organism evidence="2">
    <name type="scientific">Rhinolophus gammaherpesvirus 1</name>
    <dbReference type="NCBI Taxonomy" id="2054179"/>
    <lineage>
        <taxon>Viruses</taxon>
        <taxon>Duplodnaviria</taxon>
        <taxon>Heunggongvirae</taxon>
        <taxon>Peploviricota</taxon>
        <taxon>Herviviricetes</taxon>
        <taxon>Herpesvirales</taxon>
        <taxon>Orthoherpesviridae</taxon>
        <taxon>Gammaherpesvirinae</taxon>
        <taxon>Percavirus</taxon>
        <taxon>Percavirus rhinolophidgamma1</taxon>
    </lineage>
</organism>